<organism evidence="1 2">
    <name type="scientific">Rubripirellula lacrimiformis</name>
    <dbReference type="NCBI Taxonomy" id="1930273"/>
    <lineage>
        <taxon>Bacteria</taxon>
        <taxon>Pseudomonadati</taxon>
        <taxon>Planctomycetota</taxon>
        <taxon>Planctomycetia</taxon>
        <taxon>Pirellulales</taxon>
        <taxon>Pirellulaceae</taxon>
        <taxon>Rubripirellula</taxon>
    </lineage>
</organism>
<sequence length="412" mass="44986">MKLRRETDPAIHSWLIRTAMGLLLIALHSCPNQTAWGQDFSLDGFSISDPKPTDQDSAAGEEAIAKVGFNESLAMGTVQSHEDLLAEVAGLRSRMLQQEMKTASRDFKAFEAEPGRRWFATYENLLIQPLQSNSTAVIVQTDDGYTHLQFPWELSYSPRVQIGSEATGGLLGWRVRYWRFNQNERFSANDANGLIPTGSFGSVGFLSEEGDIVTGVRDLAEGSFNSEVRADVIDWELQQQLSPSFDVYAGIRYGKIAQSYQAKTDEGDVFSSSEFRGFGPTVSLRMRRSLPVDHISLFCNLRGSMLLGHKAFHADDNIVDNFSQSIGAVDLRSYADGMDTLVGNAEIQLGVLLTMTEWLNISVALEAQHYGNVGGANPTAVFTGDDGGINGDGPMDDGIGFAGVSVGSEISW</sequence>
<reference evidence="1 2" key="1">
    <citation type="submission" date="2019-02" db="EMBL/GenBank/DDBJ databases">
        <title>Deep-cultivation of Planctomycetes and their phenomic and genomic characterization uncovers novel biology.</title>
        <authorList>
            <person name="Wiegand S."/>
            <person name="Jogler M."/>
            <person name="Boedeker C."/>
            <person name="Pinto D."/>
            <person name="Vollmers J."/>
            <person name="Rivas-Marin E."/>
            <person name="Kohn T."/>
            <person name="Peeters S.H."/>
            <person name="Heuer A."/>
            <person name="Rast P."/>
            <person name="Oberbeckmann S."/>
            <person name="Bunk B."/>
            <person name="Jeske O."/>
            <person name="Meyerdierks A."/>
            <person name="Storesund J.E."/>
            <person name="Kallscheuer N."/>
            <person name="Luecker S."/>
            <person name="Lage O.M."/>
            <person name="Pohl T."/>
            <person name="Merkel B.J."/>
            <person name="Hornburger P."/>
            <person name="Mueller R.-W."/>
            <person name="Bruemmer F."/>
            <person name="Labrenz M."/>
            <person name="Spormann A.M."/>
            <person name="Op den Camp H."/>
            <person name="Overmann J."/>
            <person name="Amann R."/>
            <person name="Jetten M.S.M."/>
            <person name="Mascher T."/>
            <person name="Medema M.H."/>
            <person name="Devos D.P."/>
            <person name="Kaster A.-K."/>
            <person name="Ovreas L."/>
            <person name="Rohde M."/>
            <person name="Galperin M.Y."/>
            <person name="Jogler C."/>
        </authorList>
    </citation>
    <scope>NUCLEOTIDE SEQUENCE [LARGE SCALE GENOMIC DNA]</scope>
    <source>
        <strain evidence="1 2">K22_7</strain>
    </source>
</reference>
<keyword evidence="2" id="KW-1185">Reference proteome</keyword>
<name>A0A517N4V5_9BACT</name>
<dbReference type="RefSeq" id="WP_218933721.1">
    <property type="nucleotide sequence ID" value="NZ_CP036525.1"/>
</dbReference>
<dbReference type="KEGG" id="rlc:K227x_05370"/>
<protein>
    <submittedName>
        <fullName evidence="1">Uncharacterized protein</fullName>
    </submittedName>
</protein>
<dbReference type="InterPro" id="IPR007825">
    <property type="entry name" value="Major_OMP_Legionella"/>
</dbReference>
<dbReference type="AlphaFoldDB" id="A0A517N4V5"/>
<dbReference type="Pfam" id="PF05150">
    <property type="entry name" value="Legionella_OMP"/>
    <property type="match status" value="1"/>
</dbReference>
<evidence type="ECO:0000313" key="1">
    <source>
        <dbReference type="EMBL" id="QDT02166.1"/>
    </source>
</evidence>
<gene>
    <name evidence="1" type="ORF">K227x_05370</name>
</gene>
<proteinExistence type="predicted"/>
<dbReference type="Proteomes" id="UP000318538">
    <property type="component" value="Chromosome"/>
</dbReference>
<evidence type="ECO:0000313" key="2">
    <source>
        <dbReference type="Proteomes" id="UP000318538"/>
    </source>
</evidence>
<accession>A0A517N4V5</accession>
<dbReference type="EMBL" id="CP036525">
    <property type="protein sequence ID" value="QDT02166.1"/>
    <property type="molecule type" value="Genomic_DNA"/>
</dbReference>